<comment type="caution">
    <text evidence="1">The sequence shown here is derived from an EMBL/GenBank/DDBJ whole genome shotgun (WGS) entry which is preliminary data.</text>
</comment>
<organism evidence="1 2">
    <name type="scientific">Brassica cretica</name>
    <name type="common">Mustard</name>
    <dbReference type="NCBI Taxonomy" id="69181"/>
    <lineage>
        <taxon>Eukaryota</taxon>
        <taxon>Viridiplantae</taxon>
        <taxon>Streptophyta</taxon>
        <taxon>Embryophyta</taxon>
        <taxon>Tracheophyta</taxon>
        <taxon>Spermatophyta</taxon>
        <taxon>Magnoliopsida</taxon>
        <taxon>eudicotyledons</taxon>
        <taxon>Gunneridae</taxon>
        <taxon>Pentapetalae</taxon>
        <taxon>rosids</taxon>
        <taxon>malvids</taxon>
        <taxon>Brassicales</taxon>
        <taxon>Brassicaceae</taxon>
        <taxon>Brassiceae</taxon>
        <taxon>Brassica</taxon>
    </lineage>
</organism>
<reference evidence="1" key="1">
    <citation type="submission" date="2019-12" db="EMBL/GenBank/DDBJ databases">
        <title>Genome sequencing and annotation of Brassica cretica.</title>
        <authorList>
            <person name="Studholme D.J."/>
            <person name="Sarris P."/>
        </authorList>
    </citation>
    <scope>NUCLEOTIDE SEQUENCE</scope>
    <source>
        <strain evidence="1">PFS-109/04</strain>
        <tissue evidence="1">Leaf</tissue>
    </source>
</reference>
<evidence type="ECO:0000313" key="1">
    <source>
        <dbReference type="EMBL" id="KAF3509254.1"/>
    </source>
</evidence>
<gene>
    <name evidence="1" type="ORF">F2Q69_00006347</name>
</gene>
<accession>A0A8S9NW64</accession>
<protein>
    <submittedName>
        <fullName evidence="1">Uncharacterized protein</fullName>
    </submittedName>
</protein>
<name>A0A8S9NW64_BRACR</name>
<proteinExistence type="predicted"/>
<evidence type="ECO:0000313" key="2">
    <source>
        <dbReference type="Proteomes" id="UP000712600"/>
    </source>
</evidence>
<sequence>MLERCLNLNLSFERSIVLAKNNHFRKSLSDNNKFGIKGGSFGSVYDVLGVSESCLMMQLPACLVQESGNVYLFDWATSKLVMLHQDWFSLVAGYISGPYWRYLRFDTKLPLIGNFVHSGHLVLVTHDLNLNWPHSHHL</sequence>
<dbReference type="AlphaFoldDB" id="A0A8S9NW64"/>
<dbReference type="Proteomes" id="UP000712600">
    <property type="component" value="Unassembled WGS sequence"/>
</dbReference>
<dbReference type="EMBL" id="QGKX02001521">
    <property type="protein sequence ID" value="KAF3509254.1"/>
    <property type="molecule type" value="Genomic_DNA"/>
</dbReference>